<feature type="transmembrane region" description="Helical" evidence="1">
    <location>
        <begin position="110"/>
        <end position="131"/>
    </location>
</feature>
<keyword evidence="1" id="KW-0812">Transmembrane</keyword>
<dbReference type="EMBL" id="DRMS01000061">
    <property type="protein sequence ID" value="HFC91501.1"/>
    <property type="molecule type" value="Genomic_DNA"/>
</dbReference>
<dbReference type="Pfam" id="PF04403">
    <property type="entry name" value="PqiA"/>
    <property type="match status" value="1"/>
</dbReference>
<dbReference type="AlphaFoldDB" id="A0A7V2SXZ4"/>
<protein>
    <submittedName>
        <fullName evidence="2">Paraquat-inducible protein A</fullName>
    </submittedName>
</protein>
<gene>
    <name evidence="2" type="ORF">ENJ51_01665</name>
</gene>
<dbReference type="Proteomes" id="UP000885750">
    <property type="component" value="Unassembled WGS sequence"/>
</dbReference>
<comment type="caution">
    <text evidence="2">The sequence shown here is derived from an EMBL/GenBank/DDBJ whole genome shotgun (WGS) entry which is preliminary data.</text>
</comment>
<keyword evidence="1" id="KW-0472">Membrane</keyword>
<name>A0A7V2SXZ4_LEUMU</name>
<reference evidence="2" key="1">
    <citation type="journal article" date="2020" name="mSystems">
        <title>Genome- and Community-Level Interaction Insights into Carbon Utilization and Element Cycling Functions of Hydrothermarchaeota in Hydrothermal Sediment.</title>
        <authorList>
            <person name="Zhou Z."/>
            <person name="Liu Y."/>
            <person name="Xu W."/>
            <person name="Pan J."/>
            <person name="Luo Z.H."/>
            <person name="Li M."/>
        </authorList>
    </citation>
    <scope>NUCLEOTIDE SEQUENCE [LARGE SCALE GENOMIC DNA]</scope>
    <source>
        <strain evidence="2">HyVt-493</strain>
    </source>
</reference>
<accession>A0A7V2SXZ4</accession>
<feature type="transmembrane region" description="Helical" evidence="1">
    <location>
        <begin position="62"/>
        <end position="89"/>
    </location>
</feature>
<dbReference type="InterPro" id="IPR007498">
    <property type="entry name" value="PqiA-like"/>
</dbReference>
<organism evidence="2">
    <name type="scientific">Leucothrix mucor</name>
    <dbReference type="NCBI Taxonomy" id="45248"/>
    <lineage>
        <taxon>Bacteria</taxon>
        <taxon>Pseudomonadati</taxon>
        <taxon>Pseudomonadota</taxon>
        <taxon>Gammaproteobacteria</taxon>
        <taxon>Thiotrichales</taxon>
        <taxon>Thiotrichaceae</taxon>
        <taxon>Leucothrix</taxon>
    </lineage>
</organism>
<evidence type="ECO:0000313" key="2">
    <source>
        <dbReference type="EMBL" id="HFC91501.1"/>
    </source>
</evidence>
<sequence length="168" mass="18918">MKSLIRHFPKQSIIINLLLLVALGILMIGITAPLLTLIKFSFIENTVSLLSTVKQFYADQEWFLFIVISVFSLCVPVIKIASLLLILNVDYSRGSLLDKSLHIIETLGKWSMLDVFVVALLLVSVKLGALAKVEVHYGLYAFATAVLLTMGLSYWIHRLSIQRIKRED</sequence>
<evidence type="ECO:0000256" key="1">
    <source>
        <dbReference type="SAM" id="Phobius"/>
    </source>
</evidence>
<feature type="transmembrane region" description="Helical" evidence="1">
    <location>
        <begin position="137"/>
        <end position="156"/>
    </location>
</feature>
<keyword evidence="1" id="KW-1133">Transmembrane helix</keyword>
<proteinExistence type="predicted"/>
<feature type="transmembrane region" description="Helical" evidence="1">
    <location>
        <begin position="12"/>
        <end position="42"/>
    </location>
</feature>